<sequence length="43" mass="4849">MTLELEFHREAAQETGLVAIDNNNVKVTIDVSFLFNNIDRIAS</sequence>
<comment type="caution">
    <text evidence="1">The sequence shown here is derived from an EMBL/GenBank/DDBJ whole genome shotgun (WGS) entry which is preliminary data.</text>
</comment>
<dbReference type="AlphaFoldDB" id="A0A7Z9BW75"/>
<accession>A0A7Z9BW75</accession>
<evidence type="ECO:0000313" key="2">
    <source>
        <dbReference type="Proteomes" id="UP000184550"/>
    </source>
</evidence>
<evidence type="ECO:0000313" key="1">
    <source>
        <dbReference type="EMBL" id="VXD20833.1"/>
    </source>
</evidence>
<name>A0A7Z9BW75_9CYAN</name>
<proteinExistence type="predicted"/>
<dbReference type="EMBL" id="CZCU02000146">
    <property type="protein sequence ID" value="VXD20833.1"/>
    <property type="molecule type" value="Genomic_DNA"/>
</dbReference>
<reference evidence="1" key="1">
    <citation type="submission" date="2019-10" db="EMBL/GenBank/DDBJ databases">
        <authorList>
            <consortium name="Genoscope - CEA"/>
            <person name="William W."/>
        </authorList>
    </citation>
    <scope>NUCLEOTIDE SEQUENCE [LARGE SCALE GENOMIC DNA]</scope>
    <source>
        <strain evidence="1">BBR_PRJEB10992</strain>
    </source>
</reference>
<keyword evidence="2" id="KW-1185">Reference proteome</keyword>
<protein>
    <submittedName>
        <fullName evidence="1">Uncharacterized protein</fullName>
    </submittedName>
</protein>
<gene>
    <name evidence="1" type="ORF">PL8927_70033</name>
</gene>
<dbReference type="Proteomes" id="UP000184550">
    <property type="component" value="Unassembled WGS sequence"/>
</dbReference>
<organism evidence="1 2">
    <name type="scientific">Planktothrix serta PCC 8927</name>
    <dbReference type="NCBI Taxonomy" id="671068"/>
    <lineage>
        <taxon>Bacteria</taxon>
        <taxon>Bacillati</taxon>
        <taxon>Cyanobacteriota</taxon>
        <taxon>Cyanophyceae</taxon>
        <taxon>Oscillatoriophycideae</taxon>
        <taxon>Oscillatoriales</taxon>
        <taxon>Microcoleaceae</taxon>
        <taxon>Planktothrix</taxon>
    </lineage>
</organism>